<keyword evidence="2" id="KW-0732">Signal</keyword>
<evidence type="ECO:0000256" key="1">
    <source>
        <dbReference type="SAM" id="MobiDB-lite"/>
    </source>
</evidence>
<dbReference type="AlphaFoldDB" id="A0A9Q5JFB9"/>
<keyword evidence="4" id="KW-1185">Reference proteome</keyword>
<dbReference type="OrthoDB" id="2168688at2"/>
<evidence type="ECO:0008006" key="5">
    <source>
        <dbReference type="Google" id="ProtNLM"/>
    </source>
</evidence>
<feature type="compositionally biased region" description="Basic and acidic residues" evidence="1">
    <location>
        <begin position="51"/>
        <end position="70"/>
    </location>
</feature>
<evidence type="ECO:0000313" key="3">
    <source>
        <dbReference type="EMBL" id="OFI46273.1"/>
    </source>
</evidence>
<name>A0A9Q5JFB9_9LACT</name>
<feature type="chain" id="PRO_5040419707" description="DUF5067 domain-containing protein" evidence="2">
    <location>
        <begin position="21"/>
        <end position="332"/>
    </location>
</feature>
<evidence type="ECO:0000313" key="4">
    <source>
        <dbReference type="Proteomes" id="UP000177273"/>
    </source>
</evidence>
<dbReference type="RefSeq" id="WP_070788210.1">
    <property type="nucleotide sequence ID" value="NZ_MKIQ01000028.1"/>
</dbReference>
<proteinExistence type="predicted"/>
<reference evidence="4" key="1">
    <citation type="submission" date="2016-09" db="EMBL/GenBank/DDBJ databases">
        <title>Draft genome sequence of a novel species of the family Streptococcaceae isolated from flowers.</title>
        <authorList>
            <person name="Chuah L.-O."/>
            <person name="Yap K.-P."/>
            <person name="Thong K.L."/>
            <person name="Liong M.T."/>
            <person name="Ahmad R."/>
            <person name="Rusul G."/>
        </authorList>
    </citation>
    <scope>NUCLEOTIDE SEQUENCE [LARGE SCALE GENOMIC DNA]</scope>
    <source>
        <strain evidence="4">HibF3</strain>
    </source>
</reference>
<accession>A0A9Q5JFB9</accession>
<dbReference type="EMBL" id="MKIQ01000028">
    <property type="protein sequence ID" value="OFI46273.1"/>
    <property type="molecule type" value="Genomic_DNA"/>
</dbReference>
<sequence length="332" mass="37166">MNKNKLFVLGLLLTFATTTACSKKVEEKSSNGNNLQKIERKSSETSSSTTKEIKKTSESSKGTDIKKDSSEVVLSEEEQKGINFNNLPIKIQVHLIATISDSRAESDLQGYQLAYNIDGDDLYLQVHSGVGNSHPILHFVTENNTIYPKGGTIGDGPLKIKKFEVDETPITKAQLYDKYTLNKSIYDSGLDKINEQTGENNMVNYFYANEKRLELIDGENLLMRLIGTWESSKGGKIFIKSGTGEYSSLLIVIQENAVSGFAINTATYNPISENVIFTEATDTRLPDGEINCKVIFKDDNNFEIILKDNNSDFYNSNTWVENDQITTFKRIE</sequence>
<dbReference type="PROSITE" id="PS51257">
    <property type="entry name" value="PROKAR_LIPOPROTEIN"/>
    <property type="match status" value="1"/>
</dbReference>
<evidence type="ECO:0000256" key="2">
    <source>
        <dbReference type="SAM" id="SignalP"/>
    </source>
</evidence>
<gene>
    <name evidence="3" type="ORF">BG262_04455</name>
</gene>
<protein>
    <recommendedName>
        <fullName evidence="5">DUF5067 domain-containing protein</fullName>
    </recommendedName>
</protein>
<feature type="signal peptide" evidence="2">
    <location>
        <begin position="1"/>
        <end position="20"/>
    </location>
</feature>
<organism evidence="3 4">
    <name type="scientific">Floricoccus penangensis</name>
    <dbReference type="NCBI Taxonomy" id="1859475"/>
    <lineage>
        <taxon>Bacteria</taxon>
        <taxon>Bacillati</taxon>
        <taxon>Bacillota</taxon>
        <taxon>Bacilli</taxon>
        <taxon>Lactobacillales</taxon>
        <taxon>Streptococcaceae</taxon>
        <taxon>Floricoccus</taxon>
    </lineage>
</organism>
<feature type="region of interest" description="Disordered" evidence="1">
    <location>
        <begin position="25"/>
        <end position="72"/>
    </location>
</feature>
<comment type="caution">
    <text evidence="3">The sequence shown here is derived from an EMBL/GenBank/DDBJ whole genome shotgun (WGS) entry which is preliminary data.</text>
</comment>
<dbReference type="Proteomes" id="UP000177273">
    <property type="component" value="Unassembled WGS sequence"/>
</dbReference>